<sequence>MRYFQNLHFCIIKKMRIIIFFSNQYTMAVLIFT</sequence>
<evidence type="ECO:0000313" key="1">
    <source>
        <dbReference type="EMBL" id="MBX56943.1"/>
    </source>
</evidence>
<name>A0A2P2PQF2_RHIMU</name>
<protein>
    <submittedName>
        <fullName evidence="1">Uncharacterized protein</fullName>
    </submittedName>
</protein>
<accession>A0A2P2PQF2</accession>
<reference evidence="1" key="1">
    <citation type="submission" date="2018-02" db="EMBL/GenBank/DDBJ databases">
        <title>Rhizophora mucronata_Transcriptome.</title>
        <authorList>
            <person name="Meera S.P."/>
            <person name="Sreeshan A."/>
            <person name="Augustine A."/>
        </authorList>
    </citation>
    <scope>NUCLEOTIDE SEQUENCE</scope>
    <source>
        <tissue evidence="1">Leaf</tissue>
    </source>
</reference>
<dbReference type="EMBL" id="GGEC01076459">
    <property type="protein sequence ID" value="MBX56943.1"/>
    <property type="molecule type" value="Transcribed_RNA"/>
</dbReference>
<organism evidence="1">
    <name type="scientific">Rhizophora mucronata</name>
    <name type="common">Asiatic mangrove</name>
    <dbReference type="NCBI Taxonomy" id="61149"/>
    <lineage>
        <taxon>Eukaryota</taxon>
        <taxon>Viridiplantae</taxon>
        <taxon>Streptophyta</taxon>
        <taxon>Embryophyta</taxon>
        <taxon>Tracheophyta</taxon>
        <taxon>Spermatophyta</taxon>
        <taxon>Magnoliopsida</taxon>
        <taxon>eudicotyledons</taxon>
        <taxon>Gunneridae</taxon>
        <taxon>Pentapetalae</taxon>
        <taxon>rosids</taxon>
        <taxon>fabids</taxon>
        <taxon>Malpighiales</taxon>
        <taxon>Rhizophoraceae</taxon>
        <taxon>Rhizophora</taxon>
    </lineage>
</organism>
<dbReference type="AlphaFoldDB" id="A0A2P2PQF2"/>
<proteinExistence type="predicted"/>